<organism evidence="1 2">
    <name type="scientific">Spiromyces aspiralis</name>
    <dbReference type="NCBI Taxonomy" id="68401"/>
    <lineage>
        <taxon>Eukaryota</taxon>
        <taxon>Fungi</taxon>
        <taxon>Fungi incertae sedis</taxon>
        <taxon>Zoopagomycota</taxon>
        <taxon>Kickxellomycotina</taxon>
        <taxon>Kickxellomycetes</taxon>
        <taxon>Kickxellales</taxon>
        <taxon>Kickxellaceae</taxon>
        <taxon>Spiromyces</taxon>
    </lineage>
</organism>
<protein>
    <submittedName>
        <fullName evidence="1">Chaperone protein dnaJ</fullName>
    </submittedName>
</protein>
<name>A0ACC1HK73_9FUNG</name>
<proteinExistence type="predicted"/>
<evidence type="ECO:0000313" key="1">
    <source>
        <dbReference type="EMBL" id="KAJ1676731.1"/>
    </source>
</evidence>
<keyword evidence="2" id="KW-1185">Reference proteome</keyword>
<sequence length="148" mass="15838">MEVNRDEAERCLQIAKQRLAQGNFAAALKFAKKSVSMYPTTDSKSFLAKLEQSTETGAAGAAPRPNASAAAGKSSPSPSAAPNPQDQGGLRNRGSKGHSSSSSPKPYTKEQLDAVNKIRACRNDHYKVLSVERTASEADIKKAYKKVQ</sequence>
<gene>
    <name evidence="1" type="primary">HLJ1_2</name>
    <name evidence="1" type="ORF">EV182_007606</name>
</gene>
<accession>A0ACC1HK73</accession>
<dbReference type="Proteomes" id="UP001145114">
    <property type="component" value="Unassembled WGS sequence"/>
</dbReference>
<evidence type="ECO:0000313" key="2">
    <source>
        <dbReference type="Proteomes" id="UP001145114"/>
    </source>
</evidence>
<reference evidence="1" key="1">
    <citation type="submission" date="2022-06" db="EMBL/GenBank/DDBJ databases">
        <title>Phylogenomic reconstructions and comparative analyses of Kickxellomycotina fungi.</title>
        <authorList>
            <person name="Reynolds N.K."/>
            <person name="Stajich J.E."/>
            <person name="Barry K."/>
            <person name="Grigoriev I.V."/>
            <person name="Crous P."/>
            <person name="Smith M.E."/>
        </authorList>
    </citation>
    <scope>NUCLEOTIDE SEQUENCE</scope>
    <source>
        <strain evidence="1">RSA 2271</strain>
    </source>
</reference>
<comment type="caution">
    <text evidence="1">The sequence shown here is derived from an EMBL/GenBank/DDBJ whole genome shotgun (WGS) entry which is preliminary data.</text>
</comment>
<feature type="non-terminal residue" evidence="1">
    <location>
        <position position="148"/>
    </location>
</feature>
<dbReference type="EMBL" id="JAMZIH010003588">
    <property type="protein sequence ID" value="KAJ1676731.1"/>
    <property type="molecule type" value="Genomic_DNA"/>
</dbReference>